<feature type="repeat" description="TPR" evidence="1">
    <location>
        <begin position="653"/>
        <end position="686"/>
    </location>
</feature>
<evidence type="ECO:0000256" key="1">
    <source>
        <dbReference type="PROSITE-ProRule" id="PRU00339"/>
    </source>
</evidence>
<name>A0AAD9KHT7_RIDPI</name>
<evidence type="ECO:0000256" key="2">
    <source>
        <dbReference type="SAM" id="Coils"/>
    </source>
</evidence>
<keyword evidence="1" id="KW-0802">TPR repeat</keyword>
<dbReference type="InterPro" id="IPR039340">
    <property type="entry name" value="Tfc4/TFIIIC-102/Sfc4"/>
</dbReference>
<dbReference type="Proteomes" id="UP001209878">
    <property type="component" value="Unassembled WGS sequence"/>
</dbReference>
<feature type="repeat" description="TPR" evidence="1">
    <location>
        <begin position="31"/>
        <end position="64"/>
    </location>
</feature>
<proteinExistence type="predicted"/>
<dbReference type="GO" id="GO:0000127">
    <property type="term" value="C:transcription factor TFIIIC complex"/>
    <property type="evidence" value="ECO:0007669"/>
    <property type="project" value="TreeGrafter"/>
</dbReference>
<dbReference type="SMART" id="SM00028">
    <property type="entry name" value="TPR"/>
    <property type="match status" value="5"/>
</dbReference>
<feature type="repeat" description="TPR" evidence="1">
    <location>
        <begin position="65"/>
        <end position="98"/>
    </location>
</feature>
<sequence length="727" mass="82364">MGEANMKFARGETEEAIKMCMEIIRLAPTAPEPFQTLGMLYEEAGQTPKALQYLLIAAHLNPNDVEEWTRLADMCLDQNNVQQALTCYEKAVKADPGNIPLWWARCDLLEKTGDKKRAMEGYQQILNLLPKDNGEKYLQLARDMTKNFHTSGDLEKAMVTMATAFEIHPVFVTAEDVNLLLEIYLSLRQYQKAIETLVHHCGVCLHYSDDTVHTPGDVSRDDNSLPVRCTVPDELPIDLRSKLIVCAIYLCYGDLVQELVEPLLVEQPNDVGDLYLDVAEAFMEVGNYKSAKPILASLVHSDNYNLAAVWLRYGECLNSLGELTAAVEAYATVVSLAPSHSGARVTLSTLQQQLGRHQEALETLEHETLAEEEEDDYPRHDLRLLVPKCLLLHTQQRCEEFIECCRLLLFGHLEGVLDRSHINTIMTNRSYKHRVSALREALGSTIERRLKAASAAIAESNITVDDLWQLYFKLCDALVDTRQFSLMEHVTSMALIVPEFVSDPDKCQEVDFICMTACLLNNNAQCAYSFIKELCIKELECNRAWNLFCQIITISQDIRHNRFCLRLMMKQQDHLALGILNGHNAMVAGTYKHALGEYVAAFRQLPDDPLLSLCIGITYIHMACQKFATSKHELTTQACAFLNQYLELRGECQESLYNVGRAMHQIGLLHAAIDYYQRALALPPAVTSEHQEIFDLRKEIAFNLTLIYQQSNSHQLANLIRQQYLVI</sequence>
<dbReference type="EMBL" id="JAODUO010001061">
    <property type="protein sequence ID" value="KAK2171464.1"/>
    <property type="molecule type" value="Genomic_DNA"/>
</dbReference>
<gene>
    <name evidence="3" type="ORF">NP493_1062g00073</name>
</gene>
<dbReference type="InterPro" id="IPR011990">
    <property type="entry name" value="TPR-like_helical_dom_sf"/>
</dbReference>
<dbReference type="AlphaFoldDB" id="A0AAD9KHT7"/>
<dbReference type="PROSITE" id="PS50005">
    <property type="entry name" value="TPR"/>
    <property type="match status" value="4"/>
</dbReference>
<accession>A0AAD9KHT7</accession>
<dbReference type="Gene3D" id="1.25.40.10">
    <property type="entry name" value="Tetratricopeptide repeat domain"/>
    <property type="match status" value="3"/>
</dbReference>
<evidence type="ECO:0008006" key="5">
    <source>
        <dbReference type="Google" id="ProtNLM"/>
    </source>
</evidence>
<evidence type="ECO:0000313" key="3">
    <source>
        <dbReference type="EMBL" id="KAK2171464.1"/>
    </source>
</evidence>
<dbReference type="PANTHER" id="PTHR23082:SF0">
    <property type="entry name" value="GENERAL TRANSCRIPTION FACTOR 3C POLYPEPTIDE 3"/>
    <property type="match status" value="1"/>
</dbReference>
<evidence type="ECO:0000313" key="4">
    <source>
        <dbReference type="Proteomes" id="UP001209878"/>
    </source>
</evidence>
<dbReference type="Pfam" id="PF13181">
    <property type="entry name" value="TPR_8"/>
    <property type="match status" value="1"/>
</dbReference>
<dbReference type="InterPro" id="IPR019734">
    <property type="entry name" value="TPR_rpt"/>
</dbReference>
<reference evidence="3" key="1">
    <citation type="journal article" date="2023" name="Mol. Biol. Evol.">
        <title>Third-Generation Sequencing Reveals the Adaptive Role of the Epigenome in Three Deep-Sea Polychaetes.</title>
        <authorList>
            <person name="Perez M."/>
            <person name="Aroh O."/>
            <person name="Sun Y."/>
            <person name="Lan Y."/>
            <person name="Juniper S.K."/>
            <person name="Young C.R."/>
            <person name="Angers B."/>
            <person name="Qian P.Y."/>
        </authorList>
    </citation>
    <scope>NUCLEOTIDE SEQUENCE</scope>
    <source>
        <strain evidence="3">R07B-5</strain>
    </source>
</reference>
<feature type="repeat" description="TPR" evidence="1">
    <location>
        <begin position="307"/>
        <end position="340"/>
    </location>
</feature>
<dbReference type="GO" id="GO:0006383">
    <property type="term" value="P:transcription by RNA polymerase III"/>
    <property type="evidence" value="ECO:0007669"/>
    <property type="project" value="InterPro"/>
</dbReference>
<feature type="coiled-coil region" evidence="2">
    <location>
        <begin position="347"/>
        <end position="374"/>
    </location>
</feature>
<dbReference type="PANTHER" id="PTHR23082">
    <property type="entry name" value="TRANSCRIPTION INITIATION FACTOR IIIC TFIIIC , POLYPEPTIDE 3-RELATED"/>
    <property type="match status" value="1"/>
</dbReference>
<dbReference type="Pfam" id="PF13432">
    <property type="entry name" value="TPR_16"/>
    <property type="match status" value="2"/>
</dbReference>
<dbReference type="SUPFAM" id="SSF48452">
    <property type="entry name" value="TPR-like"/>
    <property type="match status" value="1"/>
</dbReference>
<keyword evidence="2" id="KW-0175">Coiled coil</keyword>
<comment type="caution">
    <text evidence="3">The sequence shown here is derived from an EMBL/GenBank/DDBJ whole genome shotgun (WGS) entry which is preliminary data.</text>
</comment>
<keyword evidence="4" id="KW-1185">Reference proteome</keyword>
<protein>
    <recommendedName>
        <fullName evidence="5">General transcription factor 3C polypeptide 3</fullName>
    </recommendedName>
</protein>
<organism evidence="3 4">
    <name type="scientific">Ridgeia piscesae</name>
    <name type="common">Tubeworm</name>
    <dbReference type="NCBI Taxonomy" id="27915"/>
    <lineage>
        <taxon>Eukaryota</taxon>
        <taxon>Metazoa</taxon>
        <taxon>Spiralia</taxon>
        <taxon>Lophotrochozoa</taxon>
        <taxon>Annelida</taxon>
        <taxon>Polychaeta</taxon>
        <taxon>Sedentaria</taxon>
        <taxon>Canalipalpata</taxon>
        <taxon>Sabellida</taxon>
        <taxon>Siboglinidae</taxon>
        <taxon>Ridgeia</taxon>
    </lineage>
</organism>